<dbReference type="EMBL" id="BJNE01000004">
    <property type="protein sequence ID" value="GEC12259.1"/>
    <property type="molecule type" value="Genomic_DNA"/>
</dbReference>
<dbReference type="Proteomes" id="UP000316242">
    <property type="component" value="Unassembled WGS sequence"/>
</dbReference>
<organism evidence="2 3">
    <name type="scientific">Glutamicibacter nicotianae</name>
    <name type="common">Arthrobacter nicotianae</name>
    <dbReference type="NCBI Taxonomy" id="37929"/>
    <lineage>
        <taxon>Bacteria</taxon>
        <taxon>Bacillati</taxon>
        <taxon>Actinomycetota</taxon>
        <taxon>Actinomycetes</taxon>
        <taxon>Micrococcales</taxon>
        <taxon>Micrococcaceae</taxon>
        <taxon>Glutamicibacter</taxon>
    </lineage>
</organism>
<proteinExistence type="predicted"/>
<keyword evidence="1" id="KW-0472">Membrane</keyword>
<sequence>MSPDKEMTPEEQLAALGMAQQGMQRAAGYGAKLLGTYCIILGVLMGGLAALLQLYRPDENFTGFIVIMVLFAIAVMAISLAYGKLYRSLPRGHSKMYLRGFTISMVLYAVAVALLGAGSMGWGVIALIWIIVAAPLSLTGIAMVRK</sequence>
<accession>A0ABQ0RKB9</accession>
<keyword evidence="1" id="KW-0812">Transmembrane</keyword>
<feature type="transmembrane region" description="Helical" evidence="1">
    <location>
        <begin position="122"/>
        <end position="144"/>
    </location>
</feature>
<protein>
    <recommendedName>
        <fullName evidence="4">Integral membrane protein</fullName>
    </recommendedName>
</protein>
<dbReference type="RefSeq" id="WP_141357052.1">
    <property type="nucleotide sequence ID" value="NZ_BAAAWM010000001.1"/>
</dbReference>
<evidence type="ECO:0000313" key="2">
    <source>
        <dbReference type="EMBL" id="GEC12259.1"/>
    </source>
</evidence>
<evidence type="ECO:0008006" key="4">
    <source>
        <dbReference type="Google" id="ProtNLM"/>
    </source>
</evidence>
<feature type="transmembrane region" description="Helical" evidence="1">
    <location>
        <begin position="97"/>
        <end position="116"/>
    </location>
</feature>
<comment type="caution">
    <text evidence="2">The sequence shown here is derived from an EMBL/GenBank/DDBJ whole genome shotgun (WGS) entry which is preliminary data.</text>
</comment>
<gene>
    <name evidence="2" type="ORF">ANI01nite_14620</name>
</gene>
<evidence type="ECO:0000313" key="3">
    <source>
        <dbReference type="Proteomes" id="UP000316242"/>
    </source>
</evidence>
<keyword evidence="3" id="KW-1185">Reference proteome</keyword>
<feature type="transmembrane region" description="Helical" evidence="1">
    <location>
        <begin position="33"/>
        <end position="55"/>
    </location>
</feature>
<evidence type="ECO:0000256" key="1">
    <source>
        <dbReference type="SAM" id="Phobius"/>
    </source>
</evidence>
<keyword evidence="1" id="KW-1133">Transmembrane helix</keyword>
<reference evidence="2 3" key="1">
    <citation type="submission" date="2019-06" db="EMBL/GenBank/DDBJ databases">
        <title>Whole genome shotgun sequence of Glutamicibacter nicotianae NBRC 14234.</title>
        <authorList>
            <person name="Hosoyama A."/>
            <person name="Uohara A."/>
            <person name="Ohji S."/>
            <person name="Ichikawa N."/>
        </authorList>
    </citation>
    <scope>NUCLEOTIDE SEQUENCE [LARGE SCALE GENOMIC DNA]</scope>
    <source>
        <strain evidence="2 3">NBRC 14234</strain>
    </source>
</reference>
<feature type="transmembrane region" description="Helical" evidence="1">
    <location>
        <begin position="61"/>
        <end position="85"/>
    </location>
</feature>
<name>A0ABQ0RKB9_GLUNI</name>